<proteinExistence type="predicted"/>
<feature type="chain" id="PRO_5026816425" description="Secreted protein" evidence="2">
    <location>
        <begin position="26"/>
        <end position="299"/>
    </location>
</feature>
<evidence type="ECO:0000313" key="3">
    <source>
        <dbReference type="EMBL" id="CAA9535494.1"/>
    </source>
</evidence>
<name>A0A6J4TYR7_9ACTN</name>
<feature type="compositionally biased region" description="Basic residues" evidence="1">
    <location>
        <begin position="154"/>
        <end position="163"/>
    </location>
</feature>
<organism evidence="3">
    <name type="scientific">uncultured Solirubrobacteraceae bacterium</name>
    <dbReference type="NCBI Taxonomy" id="1162706"/>
    <lineage>
        <taxon>Bacteria</taxon>
        <taxon>Bacillati</taxon>
        <taxon>Actinomycetota</taxon>
        <taxon>Thermoleophilia</taxon>
        <taxon>Solirubrobacterales</taxon>
        <taxon>Solirubrobacteraceae</taxon>
        <taxon>environmental samples</taxon>
    </lineage>
</organism>
<feature type="compositionally biased region" description="Basic and acidic residues" evidence="1">
    <location>
        <begin position="172"/>
        <end position="181"/>
    </location>
</feature>
<feature type="region of interest" description="Disordered" evidence="1">
    <location>
        <begin position="71"/>
        <end position="140"/>
    </location>
</feature>
<feature type="signal peptide" evidence="2">
    <location>
        <begin position="1"/>
        <end position="25"/>
    </location>
</feature>
<accession>A0A6J4TYR7</accession>
<feature type="compositionally biased region" description="Low complexity" evidence="1">
    <location>
        <begin position="71"/>
        <end position="127"/>
    </location>
</feature>
<evidence type="ECO:0000256" key="2">
    <source>
        <dbReference type="SAM" id="SignalP"/>
    </source>
</evidence>
<feature type="non-terminal residue" evidence="3">
    <location>
        <position position="299"/>
    </location>
</feature>
<reference evidence="3" key="1">
    <citation type="submission" date="2020-02" db="EMBL/GenBank/DDBJ databases">
        <authorList>
            <person name="Meier V. D."/>
        </authorList>
    </citation>
    <scope>NUCLEOTIDE SEQUENCE</scope>
    <source>
        <strain evidence="3">AVDCRST_MAG85</strain>
    </source>
</reference>
<feature type="region of interest" description="Disordered" evidence="1">
    <location>
        <begin position="154"/>
        <end position="181"/>
    </location>
</feature>
<keyword evidence="2" id="KW-0732">Signal</keyword>
<dbReference type="AlphaFoldDB" id="A0A6J4TYR7"/>
<evidence type="ECO:0000256" key="1">
    <source>
        <dbReference type="SAM" id="MobiDB-lite"/>
    </source>
</evidence>
<gene>
    <name evidence="3" type="ORF">AVDCRST_MAG85-4071</name>
</gene>
<evidence type="ECO:0008006" key="4">
    <source>
        <dbReference type="Google" id="ProtNLM"/>
    </source>
</evidence>
<dbReference type="EMBL" id="CADCVT010000459">
    <property type="protein sequence ID" value="CAA9535494.1"/>
    <property type="molecule type" value="Genomic_DNA"/>
</dbReference>
<feature type="compositionally biased region" description="Basic residues" evidence="1">
    <location>
        <begin position="128"/>
        <end position="140"/>
    </location>
</feature>
<protein>
    <recommendedName>
        <fullName evidence="4">Secreted protein</fullName>
    </recommendedName>
</protein>
<sequence>MPTVRLLAAFIAVLVTALVPASAGAVEPTGTGENIKPVKNIPYPNLNEPAETNAGTDLEFATITVAGPGAAKGAPGASDSAPGAAAPGTTAAPAPATTPQGKAASKKAAAAQRAAAKAAKRCSAARTSAKKAKSKKAKRRAALRAKKLCSSAKKAKSRARKLARTTTTVERSGLRDARSEEPGVQRTFAFAGSYGDGLHVIDVTDPEKTERVATWNCGISQGDVQVFQRKDLGGRWFATYTHDGYTWHKGSTCVSELRALGFGKQLDDFKGNGTYIAEVTDPYNPTAVSFVPYKLESHN</sequence>